<dbReference type="GO" id="GO:0017116">
    <property type="term" value="F:single-stranded DNA helicase activity"/>
    <property type="evidence" value="ECO:0007669"/>
    <property type="project" value="TreeGrafter"/>
</dbReference>
<dbReference type="Proteomes" id="UP000540787">
    <property type="component" value="Unassembled WGS sequence"/>
</dbReference>
<dbReference type="AlphaFoldDB" id="A0A7W9U6Q5"/>
<dbReference type="CDD" id="cd18809">
    <property type="entry name" value="SF1_C_RecD"/>
    <property type="match status" value="1"/>
</dbReference>
<evidence type="ECO:0000259" key="4">
    <source>
        <dbReference type="Pfam" id="PF14490"/>
    </source>
</evidence>
<dbReference type="PANTHER" id="PTHR43788">
    <property type="entry name" value="DNA2/NAM7 HELICASE FAMILY MEMBER"/>
    <property type="match status" value="1"/>
</dbReference>
<feature type="domain" description="UvrD-like helicase C-terminal" evidence="3">
    <location>
        <begin position="615"/>
        <end position="658"/>
    </location>
</feature>
<organism evidence="5 6">
    <name type="scientific">Massilia aurea</name>
    <dbReference type="NCBI Taxonomy" id="373040"/>
    <lineage>
        <taxon>Bacteria</taxon>
        <taxon>Pseudomonadati</taxon>
        <taxon>Pseudomonadota</taxon>
        <taxon>Betaproteobacteria</taxon>
        <taxon>Burkholderiales</taxon>
        <taxon>Oxalobacteraceae</taxon>
        <taxon>Telluria group</taxon>
        <taxon>Massilia</taxon>
    </lineage>
</organism>
<dbReference type="RefSeq" id="WP_183551149.1">
    <property type="nucleotide sequence ID" value="NZ_JACHBX010000001.1"/>
</dbReference>
<dbReference type="GO" id="GO:0009338">
    <property type="term" value="C:exodeoxyribonuclease V complex"/>
    <property type="evidence" value="ECO:0007669"/>
    <property type="project" value="TreeGrafter"/>
</dbReference>
<reference evidence="5 6" key="1">
    <citation type="submission" date="2020-08" db="EMBL/GenBank/DDBJ databases">
        <title>The Agave Microbiome: Exploring the role of microbial communities in plant adaptations to desert environments.</title>
        <authorList>
            <person name="Partida-Martinez L.P."/>
        </authorList>
    </citation>
    <scope>NUCLEOTIDE SEQUENCE [LARGE SCALE GENOMIC DNA]</scope>
    <source>
        <strain evidence="5 6">AT3.2</strain>
    </source>
</reference>
<proteinExistence type="predicted"/>
<dbReference type="InterPro" id="IPR027785">
    <property type="entry name" value="UvrD-like_helicase_C"/>
</dbReference>
<evidence type="ECO:0000313" key="5">
    <source>
        <dbReference type="EMBL" id="MBB6132642.1"/>
    </source>
</evidence>
<sequence length="685" mass="76722">MGLQLGECRVQTGQWWRVTGEEETYNRTVNGYCVVEKQIRAAHLLLEMVSGEHIVSFLSGCAEFHRIGILKARKLWSMFGNDLYRLLNNGEVQPLSRVLTAESARQVIDAWVLFDKIRTLQWLKNAKIDVRVGHRFIKHFGSAAHTKLEEDPYRLLSFSASWKQVDALACVYFNMPDDDPRRLQGAIEEALYRLLGDGHTRPSIQLINSHLKQILGGSSYNMGCDVLKSSLSSLYFRIGKEENLWSIGAWAMEASVARAIKIRLANHDDFSCRHYLCVESVITEHELNEGIALNNEQRSAVHVAASNSISLIIGGAEVGKTTVLKALYKVFDETQTKIFQVAMSGRAAMQMLNDTARPVLTMANFLRMTKEDELAGRCVIVVDEASMVDIITMNRLCELLPDHVRIVLVGDTEQLMPVGPGLVLHAMERIPQIPKFELKSVIFQGNSISIAARALRSGIWPKFSDDPRLPISFIPCSPKCVGELVVRNYRFHTEDTQILSTRRTGLDGTKAINALVQAQCTKAARPLLVYSEEFQSMVGTGYYLGDKIFCTRNLWDWGLQNGSMGRLVKIEDKPLRLSYADGAETGEAIGWILWDDGERRPILESMLNDLELGNAITVHEAQGSHWRHVIVVLSSSKMLDRSLVYTAITRAQQQVILIGDPVAARLAVETLPRVTTRMTGLDALL</sequence>
<accession>A0A7W9U6Q5</accession>
<comment type="caution">
    <text evidence="5">The sequence shown here is derived from an EMBL/GenBank/DDBJ whole genome shotgun (WGS) entry which is preliminary data.</text>
</comment>
<dbReference type="Pfam" id="PF13604">
    <property type="entry name" value="AAA_30"/>
    <property type="match status" value="1"/>
</dbReference>
<name>A0A7W9U6Q5_9BURK</name>
<dbReference type="InterPro" id="IPR050534">
    <property type="entry name" value="Coronavir_polyprotein_1ab"/>
</dbReference>
<dbReference type="Pfam" id="PF14490">
    <property type="entry name" value="HHH_RecD2"/>
    <property type="match status" value="1"/>
</dbReference>
<dbReference type="Pfam" id="PF13538">
    <property type="entry name" value="UvrD_C_2"/>
    <property type="match status" value="1"/>
</dbReference>
<dbReference type="GO" id="GO:0006310">
    <property type="term" value="P:DNA recombination"/>
    <property type="evidence" value="ECO:0007669"/>
    <property type="project" value="TreeGrafter"/>
</dbReference>
<keyword evidence="5" id="KW-0378">Hydrolase</keyword>
<dbReference type="Gene3D" id="2.30.30.940">
    <property type="match status" value="1"/>
</dbReference>
<dbReference type="PANTHER" id="PTHR43788:SF6">
    <property type="entry name" value="DNA HELICASE B"/>
    <property type="match status" value="1"/>
</dbReference>
<dbReference type="SUPFAM" id="SSF52540">
    <property type="entry name" value="P-loop containing nucleoside triphosphate hydrolases"/>
    <property type="match status" value="2"/>
</dbReference>
<dbReference type="GO" id="GO:0005524">
    <property type="term" value="F:ATP binding"/>
    <property type="evidence" value="ECO:0007669"/>
    <property type="project" value="UniProtKB-KW"/>
</dbReference>
<evidence type="ECO:0000256" key="1">
    <source>
        <dbReference type="ARBA" id="ARBA00022741"/>
    </source>
</evidence>
<evidence type="ECO:0000259" key="3">
    <source>
        <dbReference type="Pfam" id="PF13538"/>
    </source>
</evidence>
<evidence type="ECO:0000313" key="6">
    <source>
        <dbReference type="Proteomes" id="UP000540787"/>
    </source>
</evidence>
<dbReference type="EC" id="3.1.11.5" evidence="5"/>
<feature type="domain" description="ATP-dependent RecD2 DNA helicase-like helix-hairpin-helix" evidence="4">
    <location>
        <begin position="119"/>
        <end position="200"/>
    </location>
</feature>
<keyword evidence="2" id="KW-0067">ATP-binding</keyword>
<dbReference type="GO" id="GO:0008854">
    <property type="term" value="F:exodeoxyribonuclease V activity"/>
    <property type="evidence" value="ECO:0007669"/>
    <property type="project" value="UniProtKB-EC"/>
</dbReference>
<dbReference type="CDD" id="cd17933">
    <property type="entry name" value="DEXSc_RecD-like"/>
    <property type="match status" value="1"/>
</dbReference>
<dbReference type="Gene3D" id="3.40.50.300">
    <property type="entry name" value="P-loop containing nucleotide triphosphate hydrolases"/>
    <property type="match status" value="2"/>
</dbReference>
<protein>
    <submittedName>
        <fullName evidence="5">Exodeoxyribonuclease V alpha subunit</fullName>
        <ecNumber evidence="5">3.1.11.5</ecNumber>
    </submittedName>
</protein>
<keyword evidence="1" id="KW-0547">Nucleotide-binding</keyword>
<keyword evidence="6" id="KW-1185">Reference proteome</keyword>
<evidence type="ECO:0000256" key="2">
    <source>
        <dbReference type="ARBA" id="ARBA00022840"/>
    </source>
</evidence>
<dbReference type="InterPro" id="IPR027417">
    <property type="entry name" value="P-loop_NTPase"/>
</dbReference>
<dbReference type="EMBL" id="JACHBX010000001">
    <property type="protein sequence ID" value="MBB6132642.1"/>
    <property type="molecule type" value="Genomic_DNA"/>
</dbReference>
<gene>
    <name evidence="5" type="ORF">HD842_000753</name>
</gene>
<dbReference type="InterPro" id="IPR029493">
    <property type="entry name" value="RecD2-like_HHH"/>
</dbReference>